<dbReference type="CDD" id="cd00531">
    <property type="entry name" value="NTF2_like"/>
    <property type="match status" value="1"/>
</dbReference>
<dbReference type="InterPro" id="IPR032710">
    <property type="entry name" value="NTF2-like_dom_sf"/>
</dbReference>
<organism evidence="2 3">
    <name type="scientific">Streptomyces cinereospinus</name>
    <dbReference type="NCBI Taxonomy" id="285561"/>
    <lineage>
        <taxon>Bacteria</taxon>
        <taxon>Bacillati</taxon>
        <taxon>Actinomycetota</taxon>
        <taxon>Actinomycetes</taxon>
        <taxon>Kitasatosporales</taxon>
        <taxon>Streptomycetaceae</taxon>
        <taxon>Streptomyces</taxon>
    </lineage>
</organism>
<dbReference type="Pfam" id="PF13577">
    <property type="entry name" value="SnoaL_4"/>
    <property type="match status" value="1"/>
</dbReference>
<dbReference type="Gene3D" id="3.10.450.50">
    <property type="match status" value="1"/>
</dbReference>
<feature type="domain" description="SnoaL-like" evidence="1">
    <location>
        <begin position="2"/>
        <end position="120"/>
    </location>
</feature>
<accession>A0ABV5N7U7</accession>
<dbReference type="RefSeq" id="WP_381349166.1">
    <property type="nucleotide sequence ID" value="NZ_JBHMCY010000064.1"/>
</dbReference>
<dbReference type="Proteomes" id="UP001589709">
    <property type="component" value="Unassembled WGS sequence"/>
</dbReference>
<evidence type="ECO:0000259" key="1">
    <source>
        <dbReference type="Pfam" id="PF13577"/>
    </source>
</evidence>
<dbReference type="EMBL" id="JBHMCY010000064">
    <property type="protein sequence ID" value="MFB9466277.1"/>
    <property type="molecule type" value="Genomic_DNA"/>
</dbReference>
<keyword evidence="3" id="KW-1185">Reference proteome</keyword>
<evidence type="ECO:0000313" key="2">
    <source>
        <dbReference type="EMBL" id="MFB9466277.1"/>
    </source>
</evidence>
<name>A0ABV5N7U7_9ACTN</name>
<sequence>MSDIDAVTQTVLLERQGRDRGWWDQMRACYWPDSTVTLSWYRGDGPGFVSASEAMAGRGDASRHRLSPPTVQIAGDRAFAEVPAGIEVRTEVDGVTADLVSYTRIVYRLERREGHWRILTLDCVYERDTLTPAVPGRQLTVPPQDLAAYRAPYAVLAWHLARRGYEVSADLLGDDQPERTAAFYAETLRWLRG</sequence>
<gene>
    <name evidence="2" type="ORF">ACFF45_27070</name>
</gene>
<reference evidence="2 3" key="1">
    <citation type="submission" date="2024-09" db="EMBL/GenBank/DDBJ databases">
        <authorList>
            <person name="Sun Q."/>
            <person name="Mori K."/>
        </authorList>
    </citation>
    <scope>NUCLEOTIDE SEQUENCE [LARGE SCALE GENOMIC DNA]</scope>
    <source>
        <strain evidence="2 3">JCM 6917</strain>
    </source>
</reference>
<evidence type="ECO:0000313" key="3">
    <source>
        <dbReference type="Proteomes" id="UP001589709"/>
    </source>
</evidence>
<dbReference type="InterPro" id="IPR037401">
    <property type="entry name" value="SnoaL-like"/>
</dbReference>
<dbReference type="SUPFAM" id="SSF54427">
    <property type="entry name" value="NTF2-like"/>
    <property type="match status" value="1"/>
</dbReference>
<proteinExistence type="predicted"/>
<comment type="caution">
    <text evidence="2">The sequence shown here is derived from an EMBL/GenBank/DDBJ whole genome shotgun (WGS) entry which is preliminary data.</text>
</comment>
<protein>
    <submittedName>
        <fullName evidence="2">Nuclear transport factor 2 family protein</fullName>
    </submittedName>
</protein>